<name>A0A9Q1JPE6_9CARY</name>
<comment type="caution">
    <text evidence="2">The sequence shown here is derived from an EMBL/GenBank/DDBJ whole genome shotgun (WGS) entry which is preliminary data.</text>
</comment>
<keyword evidence="3" id="KW-1185">Reference proteome</keyword>
<feature type="compositionally biased region" description="Polar residues" evidence="1">
    <location>
        <begin position="298"/>
        <end position="314"/>
    </location>
</feature>
<feature type="region of interest" description="Disordered" evidence="1">
    <location>
        <begin position="294"/>
        <end position="314"/>
    </location>
</feature>
<dbReference type="Proteomes" id="UP001153076">
    <property type="component" value="Unassembled WGS sequence"/>
</dbReference>
<gene>
    <name evidence="2" type="ORF">Cgig2_021632</name>
</gene>
<evidence type="ECO:0000313" key="3">
    <source>
        <dbReference type="Proteomes" id="UP001153076"/>
    </source>
</evidence>
<organism evidence="2 3">
    <name type="scientific">Carnegiea gigantea</name>
    <dbReference type="NCBI Taxonomy" id="171969"/>
    <lineage>
        <taxon>Eukaryota</taxon>
        <taxon>Viridiplantae</taxon>
        <taxon>Streptophyta</taxon>
        <taxon>Embryophyta</taxon>
        <taxon>Tracheophyta</taxon>
        <taxon>Spermatophyta</taxon>
        <taxon>Magnoliopsida</taxon>
        <taxon>eudicotyledons</taxon>
        <taxon>Gunneridae</taxon>
        <taxon>Pentapetalae</taxon>
        <taxon>Caryophyllales</taxon>
        <taxon>Cactineae</taxon>
        <taxon>Cactaceae</taxon>
        <taxon>Cactoideae</taxon>
        <taxon>Echinocereeae</taxon>
        <taxon>Carnegiea</taxon>
    </lineage>
</organism>
<accession>A0A9Q1JPE6</accession>
<sequence>MWRTVRGRHASQGLRKLGPCNGRSCGHRPQVGKFRDLDGDFRKLPSSQALYPSYKLAVAENAAKDNELPELPQVIIYAMLLNEAERFGVLHGRALRTLESALTELHWSTFELWVWMYGDRIFEARFRTKAAPEGSSEADLQEEGLEVERCIHPLGGSDTTGEEGRQRTIGTLIFPFMMAFSPFYNTWEMADYVREFFIWHWRRATRPPCPLPQDYHVLCLRFSLPEAEGVAVDFELPEMMQATFYAMLLNEVVEWGITDVPQGLINPQVEGRHLQFPCIPAFIDDRAVAASPERINVGTKNGKNQVSPSHQVSR</sequence>
<evidence type="ECO:0000313" key="2">
    <source>
        <dbReference type="EMBL" id="KAJ8428574.1"/>
    </source>
</evidence>
<dbReference type="AlphaFoldDB" id="A0A9Q1JPE6"/>
<dbReference type="EMBL" id="JAKOGI010000993">
    <property type="protein sequence ID" value="KAJ8428574.1"/>
    <property type="molecule type" value="Genomic_DNA"/>
</dbReference>
<evidence type="ECO:0000256" key="1">
    <source>
        <dbReference type="SAM" id="MobiDB-lite"/>
    </source>
</evidence>
<reference evidence="2" key="1">
    <citation type="submission" date="2022-04" db="EMBL/GenBank/DDBJ databases">
        <title>Carnegiea gigantea Genome sequencing and assembly v2.</title>
        <authorList>
            <person name="Copetti D."/>
            <person name="Sanderson M.J."/>
            <person name="Burquez A."/>
            <person name="Wojciechowski M.F."/>
        </authorList>
    </citation>
    <scope>NUCLEOTIDE SEQUENCE</scope>
    <source>
        <strain evidence="2">SGP5-SGP5p</strain>
        <tissue evidence="2">Aerial part</tissue>
    </source>
</reference>
<protein>
    <submittedName>
        <fullName evidence="2">Uncharacterized protein</fullName>
    </submittedName>
</protein>
<proteinExistence type="predicted"/>